<proteinExistence type="predicted"/>
<protein>
    <submittedName>
        <fullName evidence="1">Uncharacterized protein</fullName>
    </submittedName>
</protein>
<accession>A0AAN8UE34</accession>
<sequence>MIVREKQNYLNF</sequence>
<gene>
    <name evidence="1" type="ORF">RDI58_001481</name>
</gene>
<evidence type="ECO:0000313" key="2">
    <source>
        <dbReference type="Proteomes" id="UP001371456"/>
    </source>
</evidence>
<dbReference type="Proteomes" id="UP001371456">
    <property type="component" value="Unassembled WGS sequence"/>
</dbReference>
<comment type="caution">
    <text evidence="1">The sequence shown here is derived from an EMBL/GenBank/DDBJ whole genome shotgun (WGS) entry which is preliminary data.</text>
</comment>
<name>A0AAN8UE34_SOLBU</name>
<dbReference type="EMBL" id="JBANQN010000001">
    <property type="protein sequence ID" value="KAK6803697.1"/>
    <property type="molecule type" value="Genomic_DNA"/>
</dbReference>
<evidence type="ECO:0000313" key="1">
    <source>
        <dbReference type="EMBL" id="KAK6803697.1"/>
    </source>
</evidence>
<organism evidence="1 2">
    <name type="scientific">Solanum bulbocastanum</name>
    <name type="common">Wild potato</name>
    <dbReference type="NCBI Taxonomy" id="147425"/>
    <lineage>
        <taxon>Eukaryota</taxon>
        <taxon>Viridiplantae</taxon>
        <taxon>Streptophyta</taxon>
        <taxon>Embryophyta</taxon>
        <taxon>Tracheophyta</taxon>
        <taxon>Spermatophyta</taxon>
        <taxon>Magnoliopsida</taxon>
        <taxon>eudicotyledons</taxon>
        <taxon>Gunneridae</taxon>
        <taxon>Pentapetalae</taxon>
        <taxon>asterids</taxon>
        <taxon>lamiids</taxon>
        <taxon>Solanales</taxon>
        <taxon>Solanaceae</taxon>
        <taxon>Solanoideae</taxon>
        <taxon>Solaneae</taxon>
        <taxon>Solanum</taxon>
    </lineage>
</organism>
<reference evidence="1 2" key="1">
    <citation type="submission" date="2024-02" db="EMBL/GenBank/DDBJ databases">
        <title>de novo genome assembly of Solanum bulbocastanum strain 11H21.</title>
        <authorList>
            <person name="Hosaka A.J."/>
        </authorList>
    </citation>
    <scope>NUCLEOTIDE SEQUENCE [LARGE SCALE GENOMIC DNA]</scope>
    <source>
        <tissue evidence="1">Young leaves</tissue>
    </source>
</reference>
<keyword evidence="2" id="KW-1185">Reference proteome</keyword>